<dbReference type="Gene3D" id="3.40.120.10">
    <property type="entry name" value="Alpha-D-Glucose-1,6-Bisphosphate, subunit A, domain 3"/>
    <property type="match status" value="3"/>
</dbReference>
<evidence type="ECO:0000256" key="2">
    <source>
        <dbReference type="ARBA" id="ARBA00010231"/>
    </source>
</evidence>
<dbReference type="RefSeq" id="WP_098469869.1">
    <property type="nucleotide sequence ID" value="NZ_PDJD01000001.1"/>
</dbReference>
<evidence type="ECO:0000259" key="10">
    <source>
        <dbReference type="Pfam" id="PF02879"/>
    </source>
</evidence>
<dbReference type="InterPro" id="IPR045244">
    <property type="entry name" value="PGM"/>
</dbReference>
<feature type="domain" description="Alpha-D-phosphohexomutase C-terminal" evidence="8">
    <location>
        <begin position="503"/>
        <end position="551"/>
    </location>
</feature>
<dbReference type="SUPFAM" id="SSF55957">
    <property type="entry name" value="Phosphoglucomutase, C-terminal domain"/>
    <property type="match status" value="1"/>
</dbReference>
<dbReference type="GO" id="GO:0004614">
    <property type="term" value="F:phosphoglucomutase activity"/>
    <property type="evidence" value="ECO:0007669"/>
    <property type="project" value="InterPro"/>
</dbReference>
<evidence type="ECO:0000256" key="5">
    <source>
        <dbReference type="ARBA" id="ARBA00022842"/>
    </source>
</evidence>
<dbReference type="GO" id="GO:0005829">
    <property type="term" value="C:cytosol"/>
    <property type="evidence" value="ECO:0007669"/>
    <property type="project" value="TreeGrafter"/>
</dbReference>
<keyword evidence="5 7" id="KW-0460">Magnesium</keyword>
<dbReference type="PROSITE" id="PS00710">
    <property type="entry name" value="PGM_PMM"/>
    <property type="match status" value="1"/>
</dbReference>
<feature type="domain" description="Alpha-D-phosphohexomutase alpha/beta/alpha" evidence="10">
    <location>
        <begin position="217"/>
        <end position="329"/>
    </location>
</feature>
<dbReference type="InterPro" id="IPR016066">
    <property type="entry name" value="A-D-PHexomutase_CS"/>
</dbReference>
<dbReference type="GO" id="GO:0005975">
    <property type="term" value="P:carbohydrate metabolic process"/>
    <property type="evidence" value="ECO:0007669"/>
    <property type="project" value="InterPro"/>
</dbReference>
<keyword evidence="13" id="KW-1185">Reference proteome</keyword>
<dbReference type="Pfam" id="PF02880">
    <property type="entry name" value="PGM_PMM_III"/>
    <property type="match status" value="1"/>
</dbReference>
<feature type="domain" description="Alpha-D-phosphohexomutase alpha/beta/alpha" evidence="9">
    <location>
        <begin position="38"/>
        <end position="186"/>
    </location>
</feature>
<dbReference type="Pfam" id="PF02878">
    <property type="entry name" value="PGM_PMM_I"/>
    <property type="match status" value="1"/>
</dbReference>
<dbReference type="InterPro" id="IPR005852">
    <property type="entry name" value="PGM_a-D-Glc-sp"/>
</dbReference>
<organism evidence="12 13">
    <name type="scientific">Serinibacter salmoneus</name>
    <dbReference type="NCBI Taxonomy" id="556530"/>
    <lineage>
        <taxon>Bacteria</taxon>
        <taxon>Bacillati</taxon>
        <taxon>Actinomycetota</taxon>
        <taxon>Actinomycetes</taxon>
        <taxon>Micrococcales</taxon>
        <taxon>Beutenbergiaceae</taxon>
        <taxon>Serinibacter</taxon>
    </lineage>
</organism>
<evidence type="ECO:0000256" key="7">
    <source>
        <dbReference type="RuleBase" id="RU004326"/>
    </source>
</evidence>
<dbReference type="PANTHER" id="PTHR22573:SF57">
    <property type="entry name" value="PHOSPHOGLUCOMUTASE"/>
    <property type="match status" value="1"/>
</dbReference>
<protein>
    <submittedName>
        <fullName evidence="12">Phosphoglucomutase</fullName>
    </submittedName>
</protein>
<dbReference type="PANTHER" id="PTHR22573">
    <property type="entry name" value="PHOSPHOHEXOMUTASE FAMILY MEMBER"/>
    <property type="match status" value="1"/>
</dbReference>
<dbReference type="EMBL" id="PDJD01000001">
    <property type="protein sequence ID" value="PFG20964.1"/>
    <property type="molecule type" value="Genomic_DNA"/>
</dbReference>
<comment type="cofactor">
    <cofactor evidence="1">
        <name>Mg(2+)</name>
        <dbReference type="ChEBI" id="CHEBI:18420"/>
    </cofactor>
</comment>
<keyword evidence="6" id="KW-0413">Isomerase</keyword>
<dbReference type="AlphaFoldDB" id="A0A2A9D2S8"/>
<dbReference type="InterPro" id="IPR005846">
    <property type="entry name" value="A-D-PHexomutase_a/b/a-III"/>
</dbReference>
<dbReference type="SUPFAM" id="SSF53738">
    <property type="entry name" value="Phosphoglucomutase, first 3 domains"/>
    <property type="match status" value="3"/>
</dbReference>
<evidence type="ECO:0000256" key="4">
    <source>
        <dbReference type="ARBA" id="ARBA00022723"/>
    </source>
</evidence>
<dbReference type="InterPro" id="IPR005845">
    <property type="entry name" value="A-D-PHexomutase_a/b/a-II"/>
</dbReference>
<reference evidence="12 13" key="1">
    <citation type="submission" date="2017-10" db="EMBL/GenBank/DDBJ databases">
        <title>Sequencing the genomes of 1000 actinobacteria strains.</title>
        <authorList>
            <person name="Klenk H.-P."/>
        </authorList>
    </citation>
    <scope>NUCLEOTIDE SEQUENCE [LARGE SCALE GENOMIC DNA]</scope>
    <source>
        <strain evidence="12 13">DSM 21801</strain>
    </source>
</reference>
<dbReference type="InterPro" id="IPR016055">
    <property type="entry name" value="A-D-PHexomutase_a/b/a-I/II/III"/>
</dbReference>
<dbReference type="InterPro" id="IPR005843">
    <property type="entry name" value="A-D-PHexomutase_C"/>
</dbReference>
<keyword evidence="3" id="KW-0597">Phosphoprotein</keyword>
<dbReference type="NCBIfam" id="TIGR01132">
    <property type="entry name" value="pgm"/>
    <property type="match status" value="1"/>
</dbReference>
<comment type="caution">
    <text evidence="12">The sequence shown here is derived from an EMBL/GenBank/DDBJ whole genome shotgun (WGS) entry which is preliminary data.</text>
</comment>
<dbReference type="GO" id="GO:0000287">
    <property type="term" value="F:magnesium ion binding"/>
    <property type="evidence" value="ECO:0007669"/>
    <property type="project" value="InterPro"/>
</dbReference>
<evidence type="ECO:0000313" key="12">
    <source>
        <dbReference type="EMBL" id="PFG20964.1"/>
    </source>
</evidence>
<gene>
    <name evidence="12" type="ORF">ATL40_2583</name>
</gene>
<evidence type="ECO:0000259" key="8">
    <source>
        <dbReference type="Pfam" id="PF00408"/>
    </source>
</evidence>
<dbReference type="OrthoDB" id="9806956at2"/>
<feature type="domain" description="Alpha-D-phosphohexomutase alpha/beta/alpha" evidence="11">
    <location>
        <begin position="335"/>
        <end position="454"/>
    </location>
</feature>
<accession>A0A2A9D2S8</accession>
<dbReference type="Gene3D" id="3.30.310.50">
    <property type="entry name" value="Alpha-D-phosphohexomutase, C-terminal domain"/>
    <property type="match status" value="1"/>
</dbReference>
<evidence type="ECO:0000259" key="11">
    <source>
        <dbReference type="Pfam" id="PF02880"/>
    </source>
</evidence>
<dbReference type="Pfam" id="PF02879">
    <property type="entry name" value="PGM_PMM_II"/>
    <property type="match status" value="1"/>
</dbReference>
<evidence type="ECO:0000256" key="1">
    <source>
        <dbReference type="ARBA" id="ARBA00001946"/>
    </source>
</evidence>
<dbReference type="InterPro" id="IPR005844">
    <property type="entry name" value="A-D-PHexomutase_a/b/a-I"/>
</dbReference>
<evidence type="ECO:0000256" key="6">
    <source>
        <dbReference type="ARBA" id="ARBA00023235"/>
    </source>
</evidence>
<evidence type="ECO:0000313" key="13">
    <source>
        <dbReference type="Proteomes" id="UP000224915"/>
    </source>
</evidence>
<keyword evidence="4 7" id="KW-0479">Metal-binding</keyword>
<evidence type="ECO:0000256" key="3">
    <source>
        <dbReference type="ARBA" id="ARBA00022553"/>
    </source>
</evidence>
<proteinExistence type="inferred from homology"/>
<sequence length="559" mass="59041">MHERAGQVALPEDLIDVDHVIGLYYDTVPSVDDPVQKVVFGTSGHRGTSLNGSFTETHIAAIALAVAEYRRGQGIDGPLYLGRDTHALSEPAERTVIEVLVAAGVEVRVDARGSFTPTPAVSHSILLHNGARTDAGVRTSGPGIADGIVITPSHNPPADGGIKYNATDGGPAGGEVTGWIARRANELVAAGLGSITRVPYERAKDDALVVAHDFRSTYVDDLSSVIDMDAIREAGVRIGADSLGGASVEYWGLIGEQYGLNLTELHPQADPRFPFMTLDWDGKIRTDCSSPYAMASLLRTMQPGEGGQAPFDIATGNDGDSDRHGIVTPDAGLMNPNHYLAVAIDYLFRSRTGWPDSAGVGKTLVSSVLIDGVTADLGRRLIETPVGFKFFAEGLLHTTMGFGGEESAGASFLRTDGRVWTTDKDGFILDLLAAEIIAKTGKSPSAYHRELVAKHGESFYARIDAPATLEEKAALKSLSPEAVTATDLAGDPITARLVTAPGNGEPIGGLKVTTEFAWFAARPSGTEDVYKIYAESTRSAEHLAQVQDAARAVVADAIG</sequence>
<dbReference type="Pfam" id="PF00408">
    <property type="entry name" value="PGM_PMM_IV"/>
    <property type="match status" value="1"/>
</dbReference>
<comment type="similarity">
    <text evidence="2 7">Belongs to the phosphohexose mutase family.</text>
</comment>
<dbReference type="Proteomes" id="UP000224915">
    <property type="component" value="Unassembled WGS sequence"/>
</dbReference>
<evidence type="ECO:0000259" key="9">
    <source>
        <dbReference type="Pfam" id="PF02878"/>
    </source>
</evidence>
<name>A0A2A9D2S8_9MICO</name>
<dbReference type="InterPro" id="IPR036900">
    <property type="entry name" value="A-D-PHexomutase_C_sf"/>
</dbReference>